<reference evidence="1" key="1">
    <citation type="submission" date="2020-10" db="EMBL/GenBank/DDBJ databases">
        <title>Unveiling of a novel bifunctional photoreceptor, Dualchrome1, isolated from a cosmopolitan green alga.</title>
        <authorList>
            <person name="Suzuki S."/>
            <person name="Kawachi M."/>
        </authorList>
    </citation>
    <scope>NUCLEOTIDE SEQUENCE</scope>
    <source>
        <strain evidence="1">NIES 2893</strain>
    </source>
</reference>
<dbReference type="EMBL" id="BNJQ01000009">
    <property type="protein sequence ID" value="GHP05057.1"/>
    <property type="molecule type" value="Genomic_DNA"/>
</dbReference>
<protein>
    <submittedName>
        <fullName evidence="1">Uncharacterized protein</fullName>
    </submittedName>
</protein>
<keyword evidence="2" id="KW-1185">Reference proteome</keyword>
<sequence length="362" mass="38293">MLVYMSARMSAVRACQAPTQAPPRSHALCSPLPLGRRPGGRGGGVSAVSAVSARVVSRAHDHRPCGSGVVGGNGGSAGMMMVGVTRRNLVCRAILDTSKSEDESFDLDDLDEETIAAMENAVSCFVASCSFEHSDDHSCTKFTVSCRDNQALLQAVAWTVNGMGYAMVDASLETTVDESDDEYLDANVTFTLHTKTKTALSDRDAADIAGRVEDVVHFCAPVNVAPTDGELDVDGAPVASHGHGDVTVHNEKGGKTTLIDVEGTHPATREPGALLEAASVLHAAGLRVVGAKIETVSGCNEPTHCGRRFRFQVLSSRGERLQHDRMFGIIYALEMALSQLVLSSDGKPSWMSDRLVAPALDS</sequence>
<dbReference type="Proteomes" id="UP000660262">
    <property type="component" value="Unassembled WGS sequence"/>
</dbReference>
<accession>A0A830HJ41</accession>
<name>A0A830HJ41_9CHLO</name>
<proteinExistence type="predicted"/>
<comment type="caution">
    <text evidence="1">The sequence shown here is derived from an EMBL/GenBank/DDBJ whole genome shotgun (WGS) entry which is preliminary data.</text>
</comment>
<organism evidence="1 2">
    <name type="scientific">Pycnococcus provasolii</name>
    <dbReference type="NCBI Taxonomy" id="41880"/>
    <lineage>
        <taxon>Eukaryota</taxon>
        <taxon>Viridiplantae</taxon>
        <taxon>Chlorophyta</taxon>
        <taxon>Pseudoscourfieldiophyceae</taxon>
        <taxon>Pseudoscourfieldiales</taxon>
        <taxon>Pycnococcaceae</taxon>
        <taxon>Pycnococcus</taxon>
    </lineage>
</organism>
<gene>
    <name evidence="1" type="ORF">PPROV_000380900</name>
</gene>
<evidence type="ECO:0000313" key="2">
    <source>
        <dbReference type="Proteomes" id="UP000660262"/>
    </source>
</evidence>
<dbReference type="AlphaFoldDB" id="A0A830HJ41"/>
<evidence type="ECO:0000313" key="1">
    <source>
        <dbReference type="EMBL" id="GHP05057.1"/>
    </source>
</evidence>